<organism evidence="2 3">
    <name type="scientific">Rhodohalobacter mucosus</name>
    <dbReference type="NCBI Taxonomy" id="2079485"/>
    <lineage>
        <taxon>Bacteria</taxon>
        <taxon>Pseudomonadati</taxon>
        <taxon>Balneolota</taxon>
        <taxon>Balneolia</taxon>
        <taxon>Balneolales</taxon>
        <taxon>Balneolaceae</taxon>
        <taxon>Rhodohalobacter</taxon>
    </lineage>
</organism>
<evidence type="ECO:0000313" key="3">
    <source>
        <dbReference type="Proteomes" id="UP000245533"/>
    </source>
</evidence>
<dbReference type="OrthoDB" id="9811177at2"/>
<evidence type="ECO:0000313" key="2">
    <source>
        <dbReference type="EMBL" id="PWN06777.1"/>
    </source>
</evidence>
<dbReference type="AlphaFoldDB" id="A0A316TQ96"/>
<gene>
    <name evidence="2" type="ORF">DDZ15_05755</name>
</gene>
<dbReference type="Pfam" id="PF01863">
    <property type="entry name" value="YgjP-like"/>
    <property type="match status" value="1"/>
</dbReference>
<keyword evidence="3" id="KW-1185">Reference proteome</keyword>
<dbReference type="InterPro" id="IPR002725">
    <property type="entry name" value="YgjP-like_metallopeptidase"/>
</dbReference>
<proteinExistence type="predicted"/>
<dbReference type="EMBL" id="QGGB01000005">
    <property type="protein sequence ID" value="PWN06777.1"/>
    <property type="molecule type" value="Genomic_DNA"/>
</dbReference>
<protein>
    <submittedName>
        <fullName evidence="2">Metal-dependent hydrolase</fullName>
    </submittedName>
</protein>
<dbReference type="RefSeq" id="WP_109646035.1">
    <property type="nucleotide sequence ID" value="NZ_QGGB01000005.1"/>
</dbReference>
<comment type="caution">
    <text evidence="2">The sequence shown here is derived from an EMBL/GenBank/DDBJ whole genome shotgun (WGS) entry which is preliminary data.</text>
</comment>
<dbReference type="GO" id="GO:0016787">
    <property type="term" value="F:hydrolase activity"/>
    <property type="evidence" value="ECO:0007669"/>
    <property type="project" value="UniProtKB-KW"/>
</dbReference>
<feature type="domain" description="YgjP-like metallopeptidase" evidence="1">
    <location>
        <begin position="30"/>
        <end position="235"/>
    </location>
</feature>
<evidence type="ECO:0000259" key="1">
    <source>
        <dbReference type="Pfam" id="PF01863"/>
    </source>
</evidence>
<name>A0A316TQ96_9BACT</name>
<reference evidence="2 3" key="1">
    <citation type="submission" date="2018-05" db="EMBL/GenBank/DDBJ databases">
        <title>Rhodohalobacter halophilus gen. nov., sp. nov., a moderately halophilic member of the family Balneolaceae.</title>
        <authorList>
            <person name="Liu Z.-W."/>
        </authorList>
    </citation>
    <scope>NUCLEOTIDE SEQUENCE [LARGE SCALE GENOMIC DNA]</scope>
    <source>
        <strain evidence="2 3">8A47</strain>
    </source>
</reference>
<keyword evidence="2" id="KW-0378">Hydrolase</keyword>
<dbReference type="PANTHER" id="PTHR30399">
    <property type="entry name" value="UNCHARACTERIZED PROTEIN YGJP"/>
    <property type="match status" value="1"/>
</dbReference>
<dbReference type="InterPro" id="IPR053136">
    <property type="entry name" value="UTP_pyrophosphatase-like"/>
</dbReference>
<sequence length="241" mass="28709">MFWKKKKSRITRISCGDLDVEVRQKQIRNFYLRVYPDEGNVVLSAPIGAALAEMEAFIENKREWISRHLSQKKRRQTIDTLRAREGETVPVWGVQNRVRYKRTKPRSANVYADETLMLGLLKGDGEAEVHRLLCEFYRKEMKQKIPEIISVYEQRMGVRVNEFGVKKMKTRWGSCNTRANRIWLNLELALYSPSVLEFVVVHEMVHLLERLHNRRFYRFMDHYLPDWRKQDGLLKNGHEIC</sequence>
<accession>A0A316TQ96</accession>
<dbReference type="Gene3D" id="3.30.2010.10">
    <property type="entry name" value="Metalloproteases ('zincins'), catalytic domain"/>
    <property type="match status" value="1"/>
</dbReference>
<dbReference type="CDD" id="cd07344">
    <property type="entry name" value="M48_yhfN_like"/>
    <property type="match status" value="1"/>
</dbReference>
<dbReference type="PANTHER" id="PTHR30399:SF1">
    <property type="entry name" value="UTP PYROPHOSPHATASE"/>
    <property type="match status" value="1"/>
</dbReference>
<dbReference type="Proteomes" id="UP000245533">
    <property type="component" value="Unassembled WGS sequence"/>
</dbReference>